<dbReference type="EMBL" id="LS992241">
    <property type="protein sequence ID" value="SYX84667.1"/>
    <property type="molecule type" value="Genomic_DNA"/>
</dbReference>
<evidence type="ECO:0000256" key="4">
    <source>
        <dbReference type="ARBA" id="ARBA00022605"/>
    </source>
</evidence>
<feature type="domain" description="Indole-3-glycerol phosphate synthase" evidence="10">
    <location>
        <begin position="3"/>
        <end position="258"/>
    </location>
</feature>
<evidence type="ECO:0000256" key="3">
    <source>
        <dbReference type="ARBA" id="ARBA00008737"/>
    </source>
</evidence>
<dbReference type="Proteomes" id="UP000304148">
    <property type="component" value="Chromosome"/>
</dbReference>
<organism evidence="11 12">
    <name type="scientific">Paenibacillus alvei</name>
    <name type="common">Bacillus alvei</name>
    <dbReference type="NCBI Taxonomy" id="44250"/>
    <lineage>
        <taxon>Bacteria</taxon>
        <taxon>Bacillati</taxon>
        <taxon>Bacillota</taxon>
        <taxon>Bacilli</taxon>
        <taxon>Bacillales</taxon>
        <taxon>Paenibacillaceae</taxon>
        <taxon>Paenibacillus</taxon>
    </lineage>
</organism>
<keyword evidence="8 9" id="KW-0456">Lyase</keyword>
<keyword evidence="7 9" id="KW-0057">Aromatic amino acid biosynthesis</keyword>
<name>A0A383RC41_PAEAL</name>
<dbReference type="InterPro" id="IPR001468">
    <property type="entry name" value="Indole-3-GlycerolPSynthase_CS"/>
</dbReference>
<evidence type="ECO:0000256" key="2">
    <source>
        <dbReference type="ARBA" id="ARBA00004696"/>
    </source>
</evidence>
<evidence type="ECO:0000256" key="1">
    <source>
        <dbReference type="ARBA" id="ARBA00001633"/>
    </source>
</evidence>
<evidence type="ECO:0000256" key="9">
    <source>
        <dbReference type="HAMAP-Rule" id="MF_00134"/>
    </source>
</evidence>
<gene>
    <name evidence="9 11" type="primary">trpC</name>
    <name evidence="11" type="ORF">PBLR_13089</name>
</gene>
<dbReference type="FunFam" id="3.20.20.70:FF:000024">
    <property type="entry name" value="Indole-3-glycerol phosphate synthase"/>
    <property type="match status" value="1"/>
</dbReference>
<dbReference type="RefSeq" id="WP_138186532.1">
    <property type="nucleotide sequence ID" value="NZ_LS992241.1"/>
</dbReference>
<dbReference type="GO" id="GO:0000162">
    <property type="term" value="P:L-tryptophan biosynthetic process"/>
    <property type="evidence" value="ECO:0007669"/>
    <property type="project" value="UniProtKB-UniRule"/>
</dbReference>
<keyword evidence="4 9" id="KW-0028">Amino-acid biosynthesis</keyword>
<comment type="catalytic activity">
    <reaction evidence="1 9">
        <text>1-(2-carboxyphenylamino)-1-deoxy-D-ribulose 5-phosphate + H(+) = (1S,2R)-1-C-(indol-3-yl)glycerol 3-phosphate + CO2 + H2O</text>
        <dbReference type="Rhea" id="RHEA:23476"/>
        <dbReference type="ChEBI" id="CHEBI:15377"/>
        <dbReference type="ChEBI" id="CHEBI:15378"/>
        <dbReference type="ChEBI" id="CHEBI:16526"/>
        <dbReference type="ChEBI" id="CHEBI:58613"/>
        <dbReference type="ChEBI" id="CHEBI:58866"/>
        <dbReference type="EC" id="4.1.1.48"/>
    </reaction>
</comment>
<comment type="pathway">
    <text evidence="2 9">Amino-acid biosynthesis; L-tryptophan biosynthesis; L-tryptophan from chorismate: step 4/5.</text>
</comment>
<evidence type="ECO:0000256" key="5">
    <source>
        <dbReference type="ARBA" id="ARBA00022793"/>
    </source>
</evidence>
<dbReference type="NCBIfam" id="NF001377">
    <property type="entry name" value="PRK00278.2-4"/>
    <property type="match status" value="1"/>
</dbReference>
<evidence type="ECO:0000313" key="11">
    <source>
        <dbReference type="EMBL" id="SYX84667.1"/>
    </source>
</evidence>
<evidence type="ECO:0000256" key="7">
    <source>
        <dbReference type="ARBA" id="ARBA00023141"/>
    </source>
</evidence>
<dbReference type="CDD" id="cd00331">
    <property type="entry name" value="IGPS"/>
    <property type="match status" value="1"/>
</dbReference>
<dbReference type="InterPro" id="IPR045186">
    <property type="entry name" value="Indole-3-glycerol_P_synth"/>
</dbReference>
<dbReference type="Pfam" id="PF00218">
    <property type="entry name" value="IGPS"/>
    <property type="match status" value="1"/>
</dbReference>
<dbReference type="Gene3D" id="3.20.20.70">
    <property type="entry name" value="Aldolase class I"/>
    <property type="match status" value="1"/>
</dbReference>
<dbReference type="InterPro" id="IPR013798">
    <property type="entry name" value="Indole-3-glycerol_P_synth_dom"/>
</dbReference>
<evidence type="ECO:0000313" key="12">
    <source>
        <dbReference type="Proteomes" id="UP000304148"/>
    </source>
</evidence>
<dbReference type="GO" id="GO:0004425">
    <property type="term" value="F:indole-3-glycerol-phosphate synthase activity"/>
    <property type="evidence" value="ECO:0007669"/>
    <property type="project" value="UniProtKB-UniRule"/>
</dbReference>
<sequence length="269" mass="29949">MFLERIVRTKEEEIQVLRRVMNRNEAILEAAALSPCRSFTGALTTNKNRSVALIAEVKKASPSKGLIREHFNPAEIAAGYEAAGADALSVLTDRAYFQGGNDILQQVRALTELPILRKEFIIDEVQVLEARLIGADAILLIAAILSDDQLQHLHATARQLGMDVLVEVHDEVEMERVGRIEGIKLVGINNRNLHTFETDIEQTHRIRHLAPSGCILVSESGIHLPEHLRRMDELHVDAVLVGEHFMRQDNVKDAVEHLMSGLQNSNTAS</sequence>
<dbReference type="PANTHER" id="PTHR22854:SF2">
    <property type="entry name" value="INDOLE-3-GLYCEROL-PHOSPHATE SYNTHASE"/>
    <property type="match status" value="1"/>
</dbReference>
<dbReference type="UniPathway" id="UPA00035">
    <property type="reaction ID" value="UER00043"/>
</dbReference>
<protein>
    <recommendedName>
        <fullName evidence="9">Indole-3-glycerol phosphate synthase</fullName>
        <shortName evidence="9">IGPS</shortName>
        <ecNumber evidence="9">4.1.1.48</ecNumber>
    </recommendedName>
</protein>
<dbReference type="InterPro" id="IPR011060">
    <property type="entry name" value="RibuloseP-bd_barrel"/>
</dbReference>
<dbReference type="SUPFAM" id="SSF51366">
    <property type="entry name" value="Ribulose-phoshate binding barrel"/>
    <property type="match status" value="1"/>
</dbReference>
<proteinExistence type="inferred from homology"/>
<accession>A0A383RC41</accession>
<dbReference type="AlphaFoldDB" id="A0A383RC41"/>
<evidence type="ECO:0000256" key="6">
    <source>
        <dbReference type="ARBA" id="ARBA00022822"/>
    </source>
</evidence>
<keyword evidence="6 9" id="KW-0822">Tryptophan biosynthesis</keyword>
<dbReference type="HAMAP" id="MF_00134_B">
    <property type="entry name" value="IGPS_B"/>
    <property type="match status" value="1"/>
</dbReference>
<evidence type="ECO:0000259" key="10">
    <source>
        <dbReference type="Pfam" id="PF00218"/>
    </source>
</evidence>
<evidence type="ECO:0000256" key="8">
    <source>
        <dbReference type="ARBA" id="ARBA00023239"/>
    </source>
</evidence>
<comment type="similarity">
    <text evidence="3 9">Belongs to the TrpC family.</text>
</comment>
<reference evidence="12" key="1">
    <citation type="submission" date="2018-08" db="EMBL/GenBank/DDBJ databases">
        <authorList>
            <person name="Chevrot R."/>
        </authorList>
    </citation>
    <scope>NUCLEOTIDE SEQUENCE [LARGE SCALE GENOMIC DNA]</scope>
</reference>
<dbReference type="InterPro" id="IPR013785">
    <property type="entry name" value="Aldolase_TIM"/>
</dbReference>
<dbReference type="PROSITE" id="PS00614">
    <property type="entry name" value="IGPS"/>
    <property type="match status" value="1"/>
</dbReference>
<keyword evidence="5 9" id="KW-0210">Decarboxylase</keyword>
<dbReference type="EC" id="4.1.1.48" evidence="9"/>
<dbReference type="PANTHER" id="PTHR22854">
    <property type="entry name" value="TRYPTOPHAN BIOSYNTHESIS PROTEIN"/>
    <property type="match status" value="1"/>
</dbReference>
<dbReference type="GO" id="GO:0004640">
    <property type="term" value="F:phosphoribosylanthranilate isomerase activity"/>
    <property type="evidence" value="ECO:0007669"/>
    <property type="project" value="TreeGrafter"/>
</dbReference>